<evidence type="ECO:0000313" key="6">
    <source>
        <dbReference type="Proteomes" id="UP000028045"/>
    </source>
</evidence>
<dbReference type="InterPro" id="IPR008630">
    <property type="entry name" value="Glyco_trans_34"/>
</dbReference>
<feature type="compositionally biased region" description="Acidic residues" evidence="4">
    <location>
        <begin position="392"/>
        <end position="410"/>
    </location>
</feature>
<dbReference type="FunFam" id="3.90.550.10:FF:000237">
    <property type="entry name" value="WGS project CABT00000000 data, contig 2.1"/>
    <property type="match status" value="1"/>
</dbReference>
<evidence type="ECO:0000256" key="2">
    <source>
        <dbReference type="ARBA" id="ARBA00022676"/>
    </source>
</evidence>
<keyword evidence="2" id="KW-0328">Glycosyltransferase</keyword>
<comment type="similarity">
    <text evidence="1">Belongs to the glycosyltransferase 34 family.</text>
</comment>
<accession>A0A084AHC3</accession>
<dbReference type="InterPro" id="IPR029044">
    <property type="entry name" value="Nucleotide-diphossugar_trans"/>
</dbReference>
<sequence>MRTSARGKVCLCSSRKPFTMWKQPPLARYNVAFKALLTIFIFALLLQGTSLLSTNPSFQVAHGPVEPSIPFIRGYGKSSCIPPLRESILEEAKQKSAVCLENSPFHVPNIRIATVTAHFGNPEDHYRNALQTHMVHSLVHGTELRVMCDSVVDDLWNKPAFILSLLLEEMLKPADKRLQWIMWADRDTIILDQCRPSASFLPSYFTTPSGSAEDGDVPEEDEGREKNLLVTEDWNGLNNGIFLLRVNLWAIELFTAVLALRYYRPDADLPFTEQSAMEIIMKEDKFKEATLLVPQTWFNTYPKDEAEGFVTRENEDELQDYHARRGDFLVHFAGVGNKSGAINNWLGVLEDMADVWETGRVQRDATADIARFWEESDSNESNEPSESNESSDSNEDSADNDASEASDNSESEGATESNETSDSNEDSESSETPESNENSESNETSESNESSESGETSESNENSESNETSSATENPESDEKSVSMEAAQSDESSESNETPESNETSGSNETSESNDLFNSSET</sequence>
<evidence type="ECO:0000256" key="1">
    <source>
        <dbReference type="ARBA" id="ARBA00005664"/>
    </source>
</evidence>
<keyword evidence="6" id="KW-1185">Reference proteome</keyword>
<dbReference type="Proteomes" id="UP000028045">
    <property type="component" value="Unassembled WGS sequence"/>
</dbReference>
<name>A0A084AHC3_STACB</name>
<dbReference type="GO" id="GO:0006487">
    <property type="term" value="P:protein N-linked glycosylation"/>
    <property type="evidence" value="ECO:0007669"/>
    <property type="project" value="TreeGrafter"/>
</dbReference>
<dbReference type="Gene3D" id="3.90.550.10">
    <property type="entry name" value="Spore Coat Polysaccharide Biosynthesis Protein SpsA, Chain A"/>
    <property type="match status" value="1"/>
</dbReference>
<keyword evidence="3" id="KW-0808">Transferase</keyword>
<reference evidence="5 6" key="1">
    <citation type="journal article" date="2014" name="BMC Genomics">
        <title>Comparative genome sequencing reveals chemotype-specific gene clusters in the toxigenic black mold Stachybotrys.</title>
        <authorList>
            <person name="Semeiks J."/>
            <person name="Borek D."/>
            <person name="Otwinowski Z."/>
            <person name="Grishin N.V."/>
        </authorList>
    </citation>
    <scope>NUCLEOTIDE SEQUENCE [LARGE SCALE GENOMIC DNA]</scope>
    <source>
        <strain evidence="6">CBS 109288 / IBT 7711</strain>
    </source>
</reference>
<proteinExistence type="inferred from homology"/>
<feature type="compositionally biased region" description="Low complexity" evidence="4">
    <location>
        <begin position="495"/>
        <end position="514"/>
    </location>
</feature>
<dbReference type="EMBL" id="KL648731">
    <property type="protein sequence ID" value="KEY64702.1"/>
    <property type="molecule type" value="Genomic_DNA"/>
</dbReference>
<dbReference type="GO" id="GO:0000139">
    <property type="term" value="C:Golgi membrane"/>
    <property type="evidence" value="ECO:0007669"/>
    <property type="project" value="TreeGrafter"/>
</dbReference>
<organism evidence="5 6">
    <name type="scientific">Stachybotrys chartarum (strain CBS 109288 / IBT 7711)</name>
    <name type="common">Toxic black mold</name>
    <name type="synonym">Stilbospora chartarum</name>
    <dbReference type="NCBI Taxonomy" id="1280523"/>
    <lineage>
        <taxon>Eukaryota</taxon>
        <taxon>Fungi</taxon>
        <taxon>Dikarya</taxon>
        <taxon>Ascomycota</taxon>
        <taxon>Pezizomycotina</taxon>
        <taxon>Sordariomycetes</taxon>
        <taxon>Hypocreomycetidae</taxon>
        <taxon>Hypocreales</taxon>
        <taxon>Stachybotryaceae</taxon>
        <taxon>Stachybotrys</taxon>
    </lineage>
</organism>
<dbReference type="OrthoDB" id="407658at2759"/>
<dbReference type="PANTHER" id="PTHR31306">
    <property type="entry name" value="ALPHA-1,6-MANNOSYLTRANSFERASE MNN11-RELATED"/>
    <property type="match status" value="1"/>
</dbReference>
<dbReference type="GO" id="GO:0016757">
    <property type="term" value="F:glycosyltransferase activity"/>
    <property type="evidence" value="ECO:0007669"/>
    <property type="project" value="UniProtKB-KW"/>
</dbReference>
<feature type="compositionally biased region" description="Acidic residues" evidence="4">
    <location>
        <begin position="422"/>
        <end position="431"/>
    </location>
</feature>
<dbReference type="Pfam" id="PF05637">
    <property type="entry name" value="Glyco_transf_34"/>
    <property type="match status" value="1"/>
</dbReference>
<feature type="compositionally biased region" description="Low complexity" evidence="4">
    <location>
        <begin position="381"/>
        <end position="391"/>
    </location>
</feature>
<evidence type="ECO:0000313" key="5">
    <source>
        <dbReference type="EMBL" id="KEY64702.1"/>
    </source>
</evidence>
<protein>
    <recommendedName>
        <fullName evidence="7">Glycosyltransferase family 34 protein</fullName>
    </recommendedName>
</protein>
<gene>
    <name evidence="5" type="ORF">S7711_02901</name>
</gene>
<evidence type="ECO:0008006" key="7">
    <source>
        <dbReference type="Google" id="ProtNLM"/>
    </source>
</evidence>
<feature type="region of interest" description="Disordered" evidence="4">
    <location>
        <begin position="373"/>
        <end position="522"/>
    </location>
</feature>
<dbReference type="HOGENOM" id="CLU_039079_3_0_1"/>
<feature type="compositionally biased region" description="Low complexity" evidence="4">
    <location>
        <begin position="411"/>
        <end position="421"/>
    </location>
</feature>
<evidence type="ECO:0000256" key="4">
    <source>
        <dbReference type="SAM" id="MobiDB-lite"/>
    </source>
</evidence>
<evidence type="ECO:0000256" key="3">
    <source>
        <dbReference type="ARBA" id="ARBA00022679"/>
    </source>
</evidence>
<dbReference type="PANTHER" id="PTHR31306:SF8">
    <property type="entry name" value="GLYCOSYLTRANSFERASE FAMILY 34 PROTEIN"/>
    <property type="match status" value="1"/>
</dbReference>
<feature type="compositionally biased region" description="Low complexity" evidence="4">
    <location>
        <begin position="432"/>
        <end position="474"/>
    </location>
</feature>
<dbReference type="AlphaFoldDB" id="A0A084AHC3"/>